<dbReference type="RefSeq" id="WP_186631506.1">
    <property type="nucleotide sequence ID" value="NZ_JABWQX020000001.1"/>
</dbReference>
<dbReference type="AlphaFoldDB" id="A0A923FM68"/>
<dbReference type="EMBL" id="JABWQX010000001">
    <property type="protein sequence ID" value="MBC3394130.1"/>
    <property type="molecule type" value="Genomic_DNA"/>
</dbReference>
<comment type="similarity">
    <text evidence="1">Belongs to the carbohydrate kinase PfkB family.</text>
</comment>
<proteinExistence type="inferred from homology"/>
<evidence type="ECO:0000313" key="7">
    <source>
        <dbReference type="Proteomes" id="UP000659438"/>
    </source>
</evidence>
<dbReference type="GO" id="GO:0016301">
    <property type="term" value="F:kinase activity"/>
    <property type="evidence" value="ECO:0007669"/>
    <property type="project" value="UniProtKB-KW"/>
</dbReference>
<dbReference type="InterPro" id="IPR050306">
    <property type="entry name" value="PfkB_Carbo_kinase"/>
</dbReference>
<accession>A0A923FM68</accession>
<comment type="caution">
    <text evidence="5">The sequence shown here is derived from an EMBL/GenBank/DDBJ whole genome shotgun (WGS) entry which is preliminary data.</text>
</comment>
<sequence>MASLIAVGDNTMDVYLDRNIEYPGGNALNVSVMAARLGVRSAYLGRVGDDRQGQYLLDCLQQEGVDASRCRMLAGNNGWACVDSIDGERVFLGSDPGVCRQLRLDADDLAYIGTFGLAHSSLYSGLQDQLAQVRQASGCLSFDFSDNWVEFDWQALIQHVDIAFFSAAEHSSKQAVELANSLRAMGPAVVVITRGAQGAIAVDARGTYEQPALPCTFVDSMGAGDGFIAAFLLAWQARQCLADCLSEGVGYAGQVCGWNGGFGHGQAVDAERVQQLKRALNLQG</sequence>
<dbReference type="PROSITE" id="PS00584">
    <property type="entry name" value="PFKB_KINASES_2"/>
    <property type="match status" value="1"/>
</dbReference>
<dbReference type="SUPFAM" id="SSF53613">
    <property type="entry name" value="Ribokinase-like"/>
    <property type="match status" value="1"/>
</dbReference>
<dbReference type="PANTHER" id="PTHR43085:SF41">
    <property type="entry name" value="FRUCTOSELYSINE 6-KINASE"/>
    <property type="match status" value="1"/>
</dbReference>
<reference evidence="5 7" key="1">
    <citation type="journal article" date="2020" name="Microorganisms">
        <title>Reliable Identification of Environmental Pseudomonas Isolates Using the rpoD Gene.</title>
        <authorList>
            <consortium name="The Broad Institute Genome Sequencing Platform"/>
            <person name="Girard L."/>
            <person name="Lood C."/>
            <person name="Rokni-Zadeh H."/>
            <person name="van Noort V."/>
            <person name="Lavigne R."/>
            <person name="De Mot R."/>
        </authorList>
    </citation>
    <scope>NUCLEOTIDE SEQUENCE</scope>
    <source>
        <strain evidence="5 7">SWRI102</strain>
    </source>
</reference>
<organism evidence="5">
    <name type="scientific">Pseudomonas marvdashtae</name>
    <dbReference type="NCBI Taxonomy" id="2745500"/>
    <lineage>
        <taxon>Bacteria</taxon>
        <taxon>Pseudomonadati</taxon>
        <taxon>Pseudomonadota</taxon>
        <taxon>Gammaproteobacteria</taxon>
        <taxon>Pseudomonadales</taxon>
        <taxon>Pseudomonadaceae</taxon>
        <taxon>Pseudomonas</taxon>
    </lineage>
</organism>
<reference evidence="5" key="2">
    <citation type="submission" date="2020-07" db="EMBL/GenBank/DDBJ databases">
        <authorList>
            <person name="Lood C."/>
            <person name="Girard L."/>
        </authorList>
    </citation>
    <scope>NUCLEOTIDE SEQUENCE</scope>
    <source>
        <strain evidence="5">SWRI102</strain>
    </source>
</reference>
<dbReference type="Proteomes" id="UP000659438">
    <property type="component" value="Unassembled WGS sequence"/>
</dbReference>
<protein>
    <submittedName>
        <fullName evidence="5">Fructoselysine kinase</fullName>
    </submittedName>
</protein>
<feature type="domain" description="Carbohydrate kinase PfkB" evidence="4">
    <location>
        <begin position="21"/>
        <end position="257"/>
    </location>
</feature>
<reference evidence="6" key="3">
    <citation type="submission" date="2021-06" db="EMBL/GenBank/DDBJ databases">
        <title>Updating the genus Pseudomonas: Description of 43 new species and partition of the Pseudomonas putida group.</title>
        <authorList>
            <person name="Girard L."/>
            <person name="Lood C."/>
            <person name="Vandamme P."/>
            <person name="Rokni-Zadeh H."/>
            <person name="Van Noort V."/>
            <person name="Hofte M."/>
            <person name="Lavigne R."/>
            <person name="De Mot R."/>
        </authorList>
    </citation>
    <scope>NUCLEOTIDE SEQUENCE</scope>
    <source>
        <strain evidence="6">SWRI102</strain>
    </source>
</reference>
<evidence type="ECO:0000313" key="6">
    <source>
        <dbReference type="EMBL" id="MBV4551584.1"/>
    </source>
</evidence>
<keyword evidence="7" id="KW-1185">Reference proteome</keyword>
<evidence type="ECO:0000256" key="2">
    <source>
        <dbReference type="ARBA" id="ARBA00022679"/>
    </source>
</evidence>
<dbReference type="InterPro" id="IPR002173">
    <property type="entry name" value="Carboh/pur_kinase_PfkB_CS"/>
</dbReference>
<evidence type="ECO:0000259" key="4">
    <source>
        <dbReference type="Pfam" id="PF00294"/>
    </source>
</evidence>
<dbReference type="Gene3D" id="3.40.1190.20">
    <property type="match status" value="1"/>
</dbReference>
<dbReference type="Pfam" id="PF00294">
    <property type="entry name" value="PfkB"/>
    <property type="match status" value="1"/>
</dbReference>
<dbReference type="InterPro" id="IPR029056">
    <property type="entry name" value="Ribokinase-like"/>
</dbReference>
<evidence type="ECO:0000256" key="3">
    <source>
        <dbReference type="ARBA" id="ARBA00022777"/>
    </source>
</evidence>
<dbReference type="InterPro" id="IPR011611">
    <property type="entry name" value="PfkB_dom"/>
</dbReference>
<gene>
    <name evidence="6" type="ORF">HU742_010610</name>
    <name evidence="5" type="ORF">HU742_02865</name>
</gene>
<evidence type="ECO:0000313" key="5">
    <source>
        <dbReference type="EMBL" id="MBC3394130.1"/>
    </source>
</evidence>
<keyword evidence="2" id="KW-0808">Transferase</keyword>
<evidence type="ECO:0000256" key="1">
    <source>
        <dbReference type="ARBA" id="ARBA00010688"/>
    </source>
</evidence>
<keyword evidence="3 5" id="KW-0418">Kinase</keyword>
<dbReference type="PANTHER" id="PTHR43085">
    <property type="entry name" value="HEXOKINASE FAMILY MEMBER"/>
    <property type="match status" value="1"/>
</dbReference>
<name>A0A923FM68_9PSED</name>
<dbReference type="EMBL" id="JABWQX020000001">
    <property type="protein sequence ID" value="MBV4551584.1"/>
    <property type="molecule type" value="Genomic_DNA"/>
</dbReference>